<gene>
    <name evidence="4" type="ORF">KQ657_000192</name>
</gene>
<evidence type="ECO:0000313" key="4">
    <source>
        <dbReference type="EMBL" id="KAG7196180.1"/>
    </source>
</evidence>
<dbReference type="Pfam" id="PF02777">
    <property type="entry name" value="Sod_Fe_C"/>
    <property type="match status" value="2"/>
</dbReference>
<dbReference type="InterPro" id="IPR019832">
    <property type="entry name" value="Mn/Fe_SOD_C"/>
</dbReference>
<keyword evidence="5" id="KW-1185">Reference proteome</keyword>
<dbReference type="EMBL" id="JAHMUF010000001">
    <property type="protein sequence ID" value="KAG7196180.1"/>
    <property type="molecule type" value="Genomic_DNA"/>
</dbReference>
<accession>A0A9P7VDJ5</accession>
<dbReference type="PANTHER" id="PTHR43595">
    <property type="entry name" value="37S RIBOSOMAL PROTEIN S26, MITOCHONDRIAL"/>
    <property type="match status" value="1"/>
</dbReference>
<dbReference type="PANTHER" id="PTHR43595:SF1">
    <property type="entry name" value="SMALL RIBOSOMAL SUBUNIT PROTEIN MS43"/>
    <property type="match status" value="1"/>
</dbReference>
<dbReference type="AlphaFoldDB" id="A0A9P7VDJ5"/>
<evidence type="ECO:0000259" key="3">
    <source>
        <dbReference type="Pfam" id="PF02777"/>
    </source>
</evidence>
<evidence type="ECO:0000256" key="1">
    <source>
        <dbReference type="ARBA" id="ARBA00037226"/>
    </source>
</evidence>
<dbReference type="SUPFAM" id="SSF54719">
    <property type="entry name" value="Fe,Mn superoxide dismutase (SOD), C-terminal domain"/>
    <property type="match status" value="1"/>
</dbReference>
<feature type="domain" description="Manganese/iron superoxide dismutase C-terminal" evidence="3">
    <location>
        <begin position="270"/>
        <end position="329"/>
    </location>
</feature>
<dbReference type="GeneID" id="66113566"/>
<reference evidence="4" key="1">
    <citation type="submission" date="2021-03" db="EMBL/GenBank/DDBJ databases">
        <authorList>
            <person name="Palmer J.M."/>
        </authorList>
    </citation>
    <scope>NUCLEOTIDE SEQUENCE</scope>
    <source>
        <strain evidence="4">ARV_011</strain>
    </source>
</reference>
<proteinExistence type="predicted"/>
<dbReference type="GO" id="GO:0046872">
    <property type="term" value="F:metal ion binding"/>
    <property type="evidence" value="ECO:0007669"/>
    <property type="project" value="InterPro"/>
</dbReference>
<sequence>MLKNGIRIKKSGLSLRQVRNFSFQLPSISTLDQVKAANSDYDGLFKNSTVKQIWYERGQHLLDGLNQTMEDHGLDKTGTDLQTIITGLISKPQLYGVYSYSASLYTLQFFLESLKPNNTSEISTPTADTLLKTPALNEYTNVPTNPVLVDWINQLFGSIDEFRTLLLNSARGIKGDGYVWLVAKLTVSGKTENTKYIYKELSVTNTYNAGVVDDGLRSGQVTKLKGQKQARLDNLRKRADELSQLEGSSTQNTELQAEIAQLEDDINLKELGTVEEAEDITVYANKKLVPLLAIDASPRNYLLDYGVFGKNKYLDNLWESIDWDVVAKRMPPRSKQFFSID</sequence>
<dbReference type="OrthoDB" id="275227at2759"/>
<comment type="caution">
    <text evidence="4">The sequence shown here is derived from an EMBL/GenBank/DDBJ whole genome shotgun (WGS) entry which is preliminary data.</text>
</comment>
<dbReference type="RefSeq" id="XP_043051725.1">
    <property type="nucleotide sequence ID" value="XM_043191048.1"/>
</dbReference>
<dbReference type="GO" id="GO:0005737">
    <property type="term" value="C:cytoplasm"/>
    <property type="evidence" value="ECO:0007669"/>
    <property type="project" value="TreeGrafter"/>
</dbReference>
<dbReference type="Proteomes" id="UP000790833">
    <property type="component" value="Unassembled WGS sequence"/>
</dbReference>
<protein>
    <recommendedName>
        <fullName evidence="3">Manganese/iron superoxide dismutase C-terminal domain-containing protein</fullName>
    </recommendedName>
</protein>
<comment type="function">
    <text evidence="1">Component of the mitochondrial ribosome (mitoribosome), a dedicated translation machinery responsible for the synthesis of mitochondrial genome-encoded proteins, including at least some of the essential transmembrane subunits of the mitochondrial respiratory chain. The mitoribosomes are attached to the mitochondrial inner membrane and translation products are cotranslationally integrated into the membrane.</text>
</comment>
<feature type="coiled-coil region" evidence="2">
    <location>
        <begin position="225"/>
        <end position="272"/>
    </location>
</feature>
<evidence type="ECO:0000256" key="2">
    <source>
        <dbReference type="SAM" id="Coils"/>
    </source>
</evidence>
<dbReference type="Gene3D" id="3.55.40.20">
    <property type="entry name" value="Iron/manganese superoxide dismutase, C-terminal domain"/>
    <property type="match status" value="1"/>
</dbReference>
<evidence type="ECO:0000313" key="5">
    <source>
        <dbReference type="Proteomes" id="UP000790833"/>
    </source>
</evidence>
<organism evidence="4 5">
    <name type="scientific">Scheffersomyces spartinae</name>
    <dbReference type="NCBI Taxonomy" id="45513"/>
    <lineage>
        <taxon>Eukaryota</taxon>
        <taxon>Fungi</taxon>
        <taxon>Dikarya</taxon>
        <taxon>Ascomycota</taxon>
        <taxon>Saccharomycotina</taxon>
        <taxon>Pichiomycetes</taxon>
        <taxon>Debaryomycetaceae</taxon>
        <taxon>Scheffersomyces</taxon>
    </lineage>
</organism>
<keyword evidence="2" id="KW-0175">Coiled coil</keyword>
<dbReference type="GO" id="GO:0004784">
    <property type="term" value="F:superoxide dismutase activity"/>
    <property type="evidence" value="ECO:0007669"/>
    <property type="project" value="InterPro"/>
</dbReference>
<name>A0A9P7VDJ5_9ASCO</name>
<feature type="domain" description="Manganese/iron superoxide dismutase C-terminal" evidence="3">
    <location>
        <begin position="148"/>
        <end position="194"/>
    </location>
</feature>
<dbReference type="InterPro" id="IPR036314">
    <property type="entry name" value="SOD_C_sf"/>
</dbReference>